<comment type="function">
    <text evidence="5">ATPase that binds to both the 70S ribosome and the 50S ribosomal subunit in a nucleotide-independent manner.</text>
</comment>
<evidence type="ECO:0000256" key="5">
    <source>
        <dbReference type="HAMAP-Rule" id="MF_00944"/>
    </source>
</evidence>
<dbReference type="InterPro" id="IPR012676">
    <property type="entry name" value="TGS-like"/>
</dbReference>
<dbReference type="Gene3D" id="3.40.50.300">
    <property type="entry name" value="P-loop containing nucleotide triphosphate hydrolases"/>
    <property type="match status" value="1"/>
</dbReference>
<dbReference type="Pfam" id="PF01926">
    <property type="entry name" value="MMR_HSR1"/>
    <property type="match status" value="1"/>
</dbReference>
<dbReference type="Proteomes" id="UP000051269">
    <property type="component" value="Unassembled WGS sequence"/>
</dbReference>
<dbReference type="GO" id="GO:0005737">
    <property type="term" value="C:cytoplasm"/>
    <property type="evidence" value="ECO:0007669"/>
    <property type="project" value="TreeGrafter"/>
</dbReference>
<dbReference type="FunFam" id="3.10.20.30:FF:000001">
    <property type="entry name" value="Ribosome-binding ATPase YchF"/>
    <property type="match status" value="1"/>
</dbReference>
<dbReference type="PANTHER" id="PTHR23305:SF18">
    <property type="entry name" value="OBG-TYPE G DOMAIN-CONTAINING PROTEIN"/>
    <property type="match status" value="1"/>
</dbReference>
<dbReference type="Pfam" id="PF06071">
    <property type="entry name" value="YchF-GTPase_C"/>
    <property type="match status" value="1"/>
</dbReference>
<dbReference type="PANTHER" id="PTHR23305">
    <property type="entry name" value="OBG GTPASE FAMILY"/>
    <property type="match status" value="1"/>
</dbReference>
<dbReference type="PROSITE" id="PS51710">
    <property type="entry name" value="G_OBG"/>
    <property type="match status" value="1"/>
</dbReference>
<dbReference type="AlphaFoldDB" id="A0A0R2RKW0"/>
<proteinExistence type="inferred from homology"/>
<dbReference type="InterPro" id="IPR006073">
    <property type="entry name" value="GTP-bd"/>
</dbReference>
<dbReference type="FunFam" id="1.10.150.300:FF:000004">
    <property type="entry name" value="Ribosome-binding ATPase YchF"/>
    <property type="match status" value="1"/>
</dbReference>
<evidence type="ECO:0000256" key="4">
    <source>
        <dbReference type="ARBA" id="ARBA00022842"/>
    </source>
</evidence>
<sequence length="374" mass="40260">MVRAGIVGLPNVGKSTLFNAVTRTRKAQAANYPFCTIEPNVGMVTVPDARLDWLAKLSSSEKILPASIELVDIAGLVKGASQGEGLGNQFLTHIREVDAIVQVVRCFEDADIHHVAGTVDPLRDIETIMTELVLADLATVTKRLDKPGKAAKQGDAQAKAELALLTKLKPHLDAGKPALTMEMTDDEKKLMRGFFLLTSKPTLFACNVKEEELGALSQGGRDGKTGGQVKLVEDYCRTHLSSKAVIVSAQIESELVDLPEAEGKEYLTGLGVKESGVGGLIRAAYDLLGLRTYLTTGPKETRAWTIHAGDRAPQAAGVIHTDFERGFIAAETVAYADLQSAGTMVKVKEAGKLRVEGKEYVVQDGDVMDFRFNV</sequence>
<evidence type="ECO:0000313" key="7">
    <source>
        <dbReference type="EMBL" id="KRO63239.1"/>
    </source>
</evidence>
<evidence type="ECO:0000256" key="1">
    <source>
        <dbReference type="ARBA" id="ARBA00022723"/>
    </source>
</evidence>
<dbReference type="InterPro" id="IPR027417">
    <property type="entry name" value="P-loop_NTPase"/>
</dbReference>
<accession>A0A0R2RKW0</accession>
<dbReference type="EMBL" id="LIBO01000002">
    <property type="protein sequence ID" value="KRO63239.1"/>
    <property type="molecule type" value="Genomic_DNA"/>
</dbReference>
<feature type="binding site" evidence="5">
    <location>
        <begin position="11"/>
        <end position="16"/>
    </location>
    <ligand>
        <name>ATP</name>
        <dbReference type="ChEBI" id="CHEBI:30616"/>
    </ligand>
</feature>
<dbReference type="InterPro" id="IPR031167">
    <property type="entry name" value="G_OBG"/>
</dbReference>
<dbReference type="InterPro" id="IPR041706">
    <property type="entry name" value="YchF_N"/>
</dbReference>
<evidence type="ECO:0000313" key="8">
    <source>
        <dbReference type="Proteomes" id="UP000051269"/>
    </source>
</evidence>
<dbReference type="SUPFAM" id="SSF81271">
    <property type="entry name" value="TGS-like"/>
    <property type="match status" value="1"/>
</dbReference>
<name>A0A0R2RKW0_9BACT</name>
<dbReference type="NCBIfam" id="TIGR00092">
    <property type="entry name" value="redox-regulated ATPase YchF"/>
    <property type="match status" value="1"/>
</dbReference>
<protein>
    <recommendedName>
        <fullName evidence="5">Ribosome-binding ATPase YchF</fullName>
    </recommendedName>
</protein>
<dbReference type="PIRSF" id="PIRSF006641">
    <property type="entry name" value="CHP00092"/>
    <property type="match status" value="1"/>
</dbReference>
<dbReference type="InterPro" id="IPR013029">
    <property type="entry name" value="YchF_C"/>
</dbReference>
<comment type="similarity">
    <text evidence="5">Belongs to the TRAFAC class OBG-HflX-like GTPase superfamily. OBG GTPase family. YchF/OLA1 subfamily.</text>
</comment>
<dbReference type="GO" id="GO:0005524">
    <property type="term" value="F:ATP binding"/>
    <property type="evidence" value="ECO:0007669"/>
    <property type="project" value="UniProtKB-UniRule"/>
</dbReference>
<keyword evidence="2 5" id="KW-0547">Nucleotide-binding</keyword>
<dbReference type="Gene3D" id="1.10.150.300">
    <property type="entry name" value="TGS-like domain"/>
    <property type="match status" value="1"/>
</dbReference>
<dbReference type="SUPFAM" id="SSF52540">
    <property type="entry name" value="P-loop containing nucleoside triphosphate hydrolases"/>
    <property type="match status" value="1"/>
</dbReference>
<reference evidence="7 8" key="1">
    <citation type="submission" date="2015-10" db="EMBL/GenBank/DDBJ databases">
        <title>Metagenome-Assembled Genomes uncover a global brackish microbiome.</title>
        <authorList>
            <person name="Hugerth L.W."/>
            <person name="Larsson J."/>
            <person name="Alneberg J."/>
            <person name="Lindh M.V."/>
            <person name="Legrand C."/>
            <person name="Pinhassi J."/>
            <person name="Andersson A.F."/>
        </authorList>
    </citation>
    <scope>NUCLEOTIDE SEQUENCE [LARGE SCALE GENOMIC DNA]</scope>
    <source>
        <strain evidence="7">BACL18 MAG-120507-bin52</strain>
    </source>
</reference>
<dbReference type="InterPro" id="IPR023192">
    <property type="entry name" value="TGS-like_dom_sf"/>
</dbReference>
<dbReference type="GO" id="GO:0005525">
    <property type="term" value="F:GTP binding"/>
    <property type="evidence" value="ECO:0007669"/>
    <property type="project" value="InterPro"/>
</dbReference>
<keyword evidence="1" id="KW-0479">Metal-binding</keyword>
<dbReference type="GO" id="GO:0043023">
    <property type="term" value="F:ribosomal large subunit binding"/>
    <property type="evidence" value="ECO:0007669"/>
    <property type="project" value="UniProtKB-UniRule"/>
</dbReference>
<dbReference type="InterPro" id="IPR004396">
    <property type="entry name" value="ATPase_YchF/OLA1"/>
</dbReference>
<evidence type="ECO:0000259" key="6">
    <source>
        <dbReference type="PROSITE" id="PS51710"/>
    </source>
</evidence>
<keyword evidence="3 5" id="KW-0067">ATP-binding</keyword>
<evidence type="ECO:0000256" key="2">
    <source>
        <dbReference type="ARBA" id="ARBA00022741"/>
    </source>
</evidence>
<dbReference type="Gene3D" id="3.10.20.30">
    <property type="match status" value="1"/>
</dbReference>
<dbReference type="GO" id="GO:0046872">
    <property type="term" value="F:metal ion binding"/>
    <property type="evidence" value="ECO:0007669"/>
    <property type="project" value="UniProtKB-KW"/>
</dbReference>
<dbReference type="CDD" id="cd01900">
    <property type="entry name" value="YchF"/>
    <property type="match status" value="1"/>
</dbReference>
<comment type="caution">
    <text evidence="7">The sequence shown here is derived from an EMBL/GenBank/DDBJ whole genome shotgun (WGS) entry which is preliminary data.</text>
</comment>
<keyword evidence="4" id="KW-0460">Magnesium</keyword>
<gene>
    <name evidence="5" type="primary">ychF</name>
    <name evidence="7" type="ORF">ABR82_00380</name>
</gene>
<dbReference type="CDD" id="cd04867">
    <property type="entry name" value="TGS_YchF_OLA1"/>
    <property type="match status" value="1"/>
</dbReference>
<dbReference type="HAMAP" id="MF_00944">
    <property type="entry name" value="YchF_OLA1_ATPase"/>
    <property type="match status" value="1"/>
</dbReference>
<dbReference type="GO" id="GO:0016887">
    <property type="term" value="F:ATP hydrolysis activity"/>
    <property type="evidence" value="ECO:0007669"/>
    <property type="project" value="UniProtKB-UniRule"/>
</dbReference>
<dbReference type="InterPro" id="IPR012675">
    <property type="entry name" value="Beta-grasp_dom_sf"/>
</dbReference>
<evidence type="ECO:0000256" key="3">
    <source>
        <dbReference type="ARBA" id="ARBA00022840"/>
    </source>
</evidence>
<dbReference type="PRINTS" id="PR00326">
    <property type="entry name" value="GTP1OBG"/>
</dbReference>
<feature type="domain" description="OBG-type G" evidence="6">
    <location>
        <begin position="2"/>
        <end position="267"/>
    </location>
</feature>
<organism evidence="7 8">
    <name type="scientific">Verrucomicrobia subdivision 6 bacterium BACL9 MAG-120507-bin52</name>
    <dbReference type="NCBI Taxonomy" id="1655590"/>
    <lineage>
        <taxon>Bacteria</taxon>
        <taxon>Pseudomonadati</taxon>
        <taxon>Verrucomicrobiota</taxon>
        <taxon>Verrucomicrobiia</taxon>
        <taxon>Verrucomicrobiales</taxon>
        <taxon>Verrucomicrobia subdivision 6</taxon>
    </lineage>
</organism>